<evidence type="ECO:0000256" key="1">
    <source>
        <dbReference type="ARBA" id="ARBA00004141"/>
    </source>
</evidence>
<feature type="transmembrane region" description="Helical" evidence="13">
    <location>
        <begin position="91"/>
        <end position="113"/>
    </location>
</feature>
<dbReference type="Pfam" id="PF00484">
    <property type="entry name" value="Pro_CA"/>
    <property type="match status" value="1"/>
</dbReference>
<feature type="binding site" evidence="11">
    <location>
        <position position="598"/>
    </location>
    <ligand>
        <name>Zn(2+)</name>
        <dbReference type="ChEBI" id="CHEBI:29105"/>
    </ligand>
</feature>
<dbReference type="GO" id="GO:0015976">
    <property type="term" value="P:carbon utilization"/>
    <property type="evidence" value="ECO:0007669"/>
    <property type="project" value="InterPro"/>
</dbReference>
<comment type="subcellular location">
    <subcellularLocation>
        <location evidence="1">Membrane</location>
        <topology evidence="1">Multi-pass membrane protein</topology>
    </subcellularLocation>
</comment>
<feature type="transmembrane region" description="Helical" evidence="13">
    <location>
        <begin position="51"/>
        <end position="71"/>
    </location>
</feature>
<gene>
    <name evidence="15" type="ORF">PS9374_01802</name>
</gene>
<feature type="compositionally biased region" description="Gly residues" evidence="12">
    <location>
        <begin position="540"/>
        <end position="556"/>
    </location>
</feature>
<dbReference type="PANTHER" id="PTHR11814">
    <property type="entry name" value="SULFATE TRANSPORTER"/>
    <property type="match status" value="1"/>
</dbReference>
<feature type="binding site" evidence="11">
    <location>
        <position position="662"/>
    </location>
    <ligand>
        <name>Zn(2+)</name>
        <dbReference type="ChEBI" id="CHEBI:29105"/>
    </ligand>
</feature>
<dbReference type="Proteomes" id="UP000077701">
    <property type="component" value="Unassembled WGS sequence"/>
</dbReference>
<feature type="region of interest" description="Disordered" evidence="12">
    <location>
        <begin position="537"/>
        <end position="557"/>
    </location>
</feature>
<feature type="transmembrane region" description="Helical" evidence="13">
    <location>
        <begin position="324"/>
        <end position="354"/>
    </location>
</feature>
<dbReference type="InterPro" id="IPR011547">
    <property type="entry name" value="SLC26A/SulP_dom"/>
</dbReference>
<feature type="transmembrane region" description="Helical" evidence="13">
    <location>
        <begin position="24"/>
        <end position="44"/>
    </location>
</feature>
<evidence type="ECO:0000256" key="10">
    <source>
        <dbReference type="ARBA" id="ARBA00048348"/>
    </source>
</evidence>
<keyword evidence="8" id="KW-0456">Lyase</keyword>
<evidence type="ECO:0000256" key="5">
    <source>
        <dbReference type="ARBA" id="ARBA00022833"/>
    </source>
</evidence>
<dbReference type="PROSITE" id="PS00704">
    <property type="entry name" value="PROK_CO2_ANHYDRASE_1"/>
    <property type="match status" value="1"/>
</dbReference>
<name>A0A171C5R8_9ACTN</name>
<keyword evidence="5 11" id="KW-0862">Zinc</keyword>
<dbReference type="AlphaFoldDB" id="A0A171C5R8"/>
<dbReference type="EC" id="4.2.1.1" evidence="3"/>
<keyword evidence="11" id="KW-0479">Metal-binding</keyword>
<dbReference type="STRING" id="161355.PS9374_01802"/>
<comment type="catalytic activity">
    <reaction evidence="10">
        <text>hydrogencarbonate + H(+) = CO2 + H2O</text>
        <dbReference type="Rhea" id="RHEA:10748"/>
        <dbReference type="ChEBI" id="CHEBI:15377"/>
        <dbReference type="ChEBI" id="CHEBI:15378"/>
        <dbReference type="ChEBI" id="CHEBI:16526"/>
        <dbReference type="ChEBI" id="CHEBI:17544"/>
        <dbReference type="EC" id="4.2.1.1"/>
    </reaction>
</comment>
<evidence type="ECO:0000313" key="16">
    <source>
        <dbReference type="Proteomes" id="UP000077701"/>
    </source>
</evidence>
<evidence type="ECO:0000256" key="6">
    <source>
        <dbReference type="ARBA" id="ARBA00022989"/>
    </source>
</evidence>
<dbReference type="GO" id="GO:0004089">
    <property type="term" value="F:carbonate dehydratase activity"/>
    <property type="evidence" value="ECO:0007669"/>
    <property type="project" value="UniProtKB-EC"/>
</dbReference>
<evidence type="ECO:0000256" key="7">
    <source>
        <dbReference type="ARBA" id="ARBA00023136"/>
    </source>
</evidence>
<dbReference type="OrthoDB" id="9771198at2"/>
<feature type="transmembrane region" description="Helical" evidence="13">
    <location>
        <begin position="170"/>
        <end position="190"/>
    </location>
</feature>
<dbReference type="InterPro" id="IPR015892">
    <property type="entry name" value="Carbonic_anhydrase_CS"/>
</dbReference>
<feature type="binding site" evidence="11">
    <location>
        <position position="600"/>
    </location>
    <ligand>
        <name>Zn(2+)</name>
        <dbReference type="ChEBI" id="CHEBI:29105"/>
    </ligand>
</feature>
<feature type="transmembrane region" description="Helical" evidence="13">
    <location>
        <begin position="374"/>
        <end position="402"/>
    </location>
</feature>
<dbReference type="InterPro" id="IPR001765">
    <property type="entry name" value="Carbonic_anhydrase"/>
</dbReference>
<keyword evidence="4 13" id="KW-0812">Transmembrane</keyword>
<feature type="transmembrane region" description="Helical" evidence="13">
    <location>
        <begin position="197"/>
        <end position="216"/>
    </location>
</feature>
<accession>A0A171C5R8</accession>
<feature type="transmembrane region" description="Helical" evidence="13">
    <location>
        <begin position="125"/>
        <end position="150"/>
    </location>
</feature>
<feature type="binding site" evidence="11">
    <location>
        <position position="659"/>
    </location>
    <ligand>
        <name>Zn(2+)</name>
        <dbReference type="ChEBI" id="CHEBI:29105"/>
    </ligand>
</feature>
<dbReference type="InterPro" id="IPR001902">
    <property type="entry name" value="SLC26A/SulP_fam"/>
</dbReference>
<feature type="transmembrane region" description="Helical" evidence="13">
    <location>
        <begin position="240"/>
        <end position="265"/>
    </location>
</feature>
<evidence type="ECO:0000256" key="3">
    <source>
        <dbReference type="ARBA" id="ARBA00012925"/>
    </source>
</evidence>
<reference evidence="15 16" key="1">
    <citation type="journal article" date="2016" name="Genome Announc.">
        <title>Draft Genome Sequence of Planomonospora sphaerica JCM9374, a Rare Actinomycete.</title>
        <authorList>
            <person name="Dohra H."/>
            <person name="Suzuki T."/>
            <person name="Inoue Y."/>
            <person name="Kodani S."/>
        </authorList>
    </citation>
    <scope>NUCLEOTIDE SEQUENCE [LARGE SCALE GENOMIC DNA]</scope>
    <source>
        <strain evidence="15 16">JCM 9374</strain>
    </source>
</reference>
<organism evidence="15 16">
    <name type="scientific">Planomonospora sphaerica</name>
    <dbReference type="NCBI Taxonomy" id="161355"/>
    <lineage>
        <taxon>Bacteria</taxon>
        <taxon>Bacillati</taxon>
        <taxon>Actinomycetota</taxon>
        <taxon>Actinomycetes</taxon>
        <taxon>Streptosporangiales</taxon>
        <taxon>Streptosporangiaceae</taxon>
        <taxon>Planomonospora</taxon>
    </lineage>
</organism>
<evidence type="ECO:0000256" key="12">
    <source>
        <dbReference type="SAM" id="MobiDB-lite"/>
    </source>
</evidence>
<dbReference type="Pfam" id="PF00916">
    <property type="entry name" value="Sulfate_transp"/>
    <property type="match status" value="1"/>
</dbReference>
<dbReference type="GO" id="GO:0055085">
    <property type="term" value="P:transmembrane transport"/>
    <property type="evidence" value="ECO:0007669"/>
    <property type="project" value="InterPro"/>
</dbReference>
<dbReference type="InterPro" id="IPR036874">
    <property type="entry name" value="Carbonic_anhydrase_sf"/>
</dbReference>
<comment type="similarity">
    <text evidence="2">Belongs to the beta-class carbonic anhydrase family.</text>
</comment>
<dbReference type="EMBL" id="BDCX01000003">
    <property type="protein sequence ID" value="GAT66158.1"/>
    <property type="molecule type" value="Genomic_DNA"/>
</dbReference>
<comment type="cofactor">
    <cofactor evidence="11">
        <name>Zn(2+)</name>
        <dbReference type="ChEBI" id="CHEBI:29105"/>
    </cofactor>
    <text evidence="11">Binds 1 zinc ion per subunit.</text>
</comment>
<sequence length="791" mass="81780">MGTDTKSDSSTTPSSFTSVLRHDLPASLVVFLVAVPLCLGIAVASGAPLAAGLVAGAVGGVVAGLLGGSAVQVSGPAAGLALVVADLVTRYGWRATCMITLMAGGLQLLLGVFRVARAALAVSPAVVHGMLAGVGVVIALSQLHVVLGGAPQSSAVENLAELPRQIADHHGPPVLAGLLTIAVLAVWTRLPQRLRVVPAPLAALATASVTAVVLGWDVTRIDLSVGLSGWSAPAWPLGDWHGIATAVLLVALLAGVESLLCSVAVDKLHDGRRADLDKELTAQGVANMVSGALGGLPVAGVIVRSTANARAGARSRWSATLHGVWILLFALGLGWSVAFIPMEALAALLVFIGVQMVNVGHVRNLRGHGEVPVYFVTLSGVVLLGLAEGVLLGLGLAALLALRRLTWVTVRAVPEADGRWHVLIGGSLTFLGVPRLTSELCAIPAGTAVDLDLNIDFMDNAAFEAVHTWRQNHERGGGTVDIDEIHDEWYAMAASGARMFPAKTPPVAPDRWWLPWSHRRRRRPMSAGGLIPVRHVSGDGAPGGGVPGDGATGDPGGPAVPDLLAGAREFHRRTAPLVRPVLHGLARKQEPSHLFITCADSRIVPNLITASGPGDLFTVRNIGNLVPRRGAAPADHSVAASIEYATGVLDVRTITVCGHSGCGAMAALLDGGGKAAELPGLGHWLRHGAPSLARFVSTGGDDAGSGPLDRLCRVNVIQQLENLRTHPEVDRRVRAGRLELVGLYFDIGAARVHVLDHSPASADGAPGCSALGVRLAPEVKQAVLPPGRHEQ</sequence>
<evidence type="ECO:0000256" key="2">
    <source>
        <dbReference type="ARBA" id="ARBA00006217"/>
    </source>
</evidence>
<dbReference type="GO" id="GO:0008270">
    <property type="term" value="F:zinc ion binding"/>
    <property type="evidence" value="ECO:0007669"/>
    <property type="project" value="InterPro"/>
</dbReference>
<dbReference type="SMART" id="SM00947">
    <property type="entry name" value="Pro_CA"/>
    <property type="match status" value="1"/>
</dbReference>
<dbReference type="RefSeq" id="WP_068896079.1">
    <property type="nucleotide sequence ID" value="NZ_BDCX01000003.1"/>
</dbReference>
<evidence type="ECO:0000259" key="14">
    <source>
        <dbReference type="Pfam" id="PF00916"/>
    </source>
</evidence>
<dbReference type="GO" id="GO:0016020">
    <property type="term" value="C:membrane"/>
    <property type="evidence" value="ECO:0007669"/>
    <property type="project" value="UniProtKB-SubCell"/>
</dbReference>
<comment type="caution">
    <text evidence="15">The sequence shown here is derived from an EMBL/GenBank/DDBJ whole genome shotgun (WGS) entry which is preliminary data.</text>
</comment>
<evidence type="ECO:0000256" key="9">
    <source>
        <dbReference type="ARBA" id="ARBA00024993"/>
    </source>
</evidence>
<proteinExistence type="inferred from homology"/>
<reference evidence="16" key="2">
    <citation type="submission" date="2016-04" db="EMBL/GenBank/DDBJ databases">
        <title>Planomonospora sphaerica JCM9374 whole genome shotgun sequence.</title>
        <authorList>
            <person name="Suzuki T."/>
            <person name="Dohra H."/>
            <person name="Kodani S."/>
        </authorList>
    </citation>
    <scope>NUCLEOTIDE SEQUENCE [LARGE SCALE GENOMIC DNA]</scope>
    <source>
        <strain evidence="16">JCM 9374</strain>
    </source>
</reference>
<keyword evidence="6 13" id="KW-1133">Transmembrane helix</keyword>
<evidence type="ECO:0000256" key="8">
    <source>
        <dbReference type="ARBA" id="ARBA00023239"/>
    </source>
</evidence>
<evidence type="ECO:0000256" key="11">
    <source>
        <dbReference type="PIRSR" id="PIRSR601765-1"/>
    </source>
</evidence>
<evidence type="ECO:0000256" key="13">
    <source>
        <dbReference type="SAM" id="Phobius"/>
    </source>
</evidence>
<keyword evidence="7 13" id="KW-0472">Membrane</keyword>
<protein>
    <recommendedName>
        <fullName evidence="3">carbonic anhydrase</fullName>
        <ecNumber evidence="3">4.2.1.1</ecNumber>
    </recommendedName>
</protein>
<keyword evidence="16" id="KW-1185">Reference proteome</keyword>
<dbReference type="SUPFAM" id="SSF53056">
    <property type="entry name" value="beta-carbonic anhydrase, cab"/>
    <property type="match status" value="1"/>
</dbReference>
<evidence type="ECO:0000256" key="4">
    <source>
        <dbReference type="ARBA" id="ARBA00022692"/>
    </source>
</evidence>
<comment type="function">
    <text evidence="9">Catalyzes the reversible hydration of carbon dioxide to form bicarbonate.</text>
</comment>
<dbReference type="Gene3D" id="3.40.1050.10">
    <property type="entry name" value="Carbonic anhydrase"/>
    <property type="match status" value="1"/>
</dbReference>
<evidence type="ECO:0000313" key="15">
    <source>
        <dbReference type="EMBL" id="GAT66158.1"/>
    </source>
</evidence>
<feature type="domain" description="SLC26A/SulP transporter" evidence="14">
    <location>
        <begin position="20"/>
        <end position="366"/>
    </location>
</feature>